<evidence type="ECO:0000313" key="2">
    <source>
        <dbReference type="EMBL" id="HIS33265.1"/>
    </source>
</evidence>
<feature type="domain" description="Wadjet protein JetD C-terminal" evidence="1">
    <location>
        <begin position="253"/>
        <end position="399"/>
    </location>
</feature>
<dbReference type="Pfam" id="PF09983">
    <property type="entry name" value="JetD_C"/>
    <property type="match status" value="1"/>
</dbReference>
<dbReference type="InterPro" id="IPR024534">
    <property type="entry name" value="JetD_C"/>
</dbReference>
<evidence type="ECO:0000313" key="3">
    <source>
        <dbReference type="Proteomes" id="UP000823935"/>
    </source>
</evidence>
<dbReference type="GO" id="GO:0005694">
    <property type="term" value="C:chromosome"/>
    <property type="evidence" value="ECO:0007669"/>
    <property type="project" value="InterPro"/>
</dbReference>
<organism evidence="2 3">
    <name type="scientific">Candidatus Limivivens intestinipullorum</name>
    <dbReference type="NCBI Taxonomy" id="2840858"/>
    <lineage>
        <taxon>Bacteria</taxon>
        <taxon>Bacillati</taxon>
        <taxon>Bacillota</taxon>
        <taxon>Clostridia</taxon>
        <taxon>Lachnospirales</taxon>
        <taxon>Lachnospiraceae</taxon>
        <taxon>Lachnospiraceae incertae sedis</taxon>
        <taxon>Candidatus Limivivens</taxon>
    </lineage>
</organism>
<dbReference type="SUPFAM" id="SSF56726">
    <property type="entry name" value="DNA topoisomerase IV, alpha subunit"/>
    <property type="match status" value="1"/>
</dbReference>
<accession>A0A9D1EVY3</accession>
<protein>
    <submittedName>
        <fullName evidence="2">DUF2399 domain-containing protein</fullName>
    </submittedName>
</protein>
<gene>
    <name evidence="2" type="ORF">IAB44_17235</name>
</gene>
<dbReference type="GO" id="GO:0003677">
    <property type="term" value="F:DNA binding"/>
    <property type="evidence" value="ECO:0007669"/>
    <property type="project" value="InterPro"/>
</dbReference>
<comment type="caution">
    <text evidence="2">The sequence shown here is derived from an EMBL/GenBank/DDBJ whole genome shotgun (WGS) entry which is preliminary data.</text>
</comment>
<dbReference type="Proteomes" id="UP000823935">
    <property type="component" value="Unassembled WGS sequence"/>
</dbReference>
<reference evidence="2" key="1">
    <citation type="submission" date="2020-10" db="EMBL/GenBank/DDBJ databases">
        <authorList>
            <person name="Gilroy R."/>
        </authorList>
    </citation>
    <scope>NUCLEOTIDE SEQUENCE</scope>
    <source>
        <strain evidence="2">CHK190-19873</strain>
    </source>
</reference>
<proteinExistence type="predicted"/>
<name>A0A9D1EVY3_9FIRM</name>
<dbReference type="AlphaFoldDB" id="A0A9D1EVY3"/>
<dbReference type="EMBL" id="DVIQ01000115">
    <property type="protein sequence ID" value="HIS33265.1"/>
    <property type="molecule type" value="Genomic_DNA"/>
</dbReference>
<sequence>MTEIQRQILSLLLDKYERSRAYAGENLGPYRGYVKPREVFPEYDSDYADMDRIRDFEGQLGELERAGLVSVKRQNQEISKIAPVLARLEDYYGILGRTSKRTMQSRLLETYREMAETRLFGAFGREQCRRIQENRKPEYDQEKAEDLLAACRFLETNEEDVLERELSIAVFGDSKRWENHCRKAVCGVLQRYGDYDKLLDGIEEERERDAVLLEEFHVFPNPAYVYLKGDVVLRWEDSQTLRLSAKRPMALSLEALKGLEEIRIAGHTVMTVENLTSFHRIQRPGTFFVYLAGYHSRIKQKLLAAAARDNPGLEWLHFGDIDPDGFCIAEHLKRCTGIPFALYRMGIAELLTYRDYTKPLEENDRKKAKGLLERGVCRETVEYMMEHDCKLEQEIVSWQEAGFAGQKVPRA</sequence>
<dbReference type="Gene3D" id="3.40.1360.10">
    <property type="match status" value="1"/>
</dbReference>
<dbReference type="InterPro" id="IPR036078">
    <property type="entry name" value="Spo11/TopoVI_A_sf"/>
</dbReference>
<evidence type="ECO:0000259" key="1">
    <source>
        <dbReference type="Pfam" id="PF09983"/>
    </source>
</evidence>
<reference evidence="2" key="2">
    <citation type="journal article" date="2021" name="PeerJ">
        <title>Extensive microbial diversity within the chicken gut microbiome revealed by metagenomics and culture.</title>
        <authorList>
            <person name="Gilroy R."/>
            <person name="Ravi A."/>
            <person name="Getino M."/>
            <person name="Pursley I."/>
            <person name="Horton D.L."/>
            <person name="Alikhan N.F."/>
            <person name="Baker D."/>
            <person name="Gharbi K."/>
            <person name="Hall N."/>
            <person name="Watson M."/>
            <person name="Adriaenssens E.M."/>
            <person name="Foster-Nyarko E."/>
            <person name="Jarju S."/>
            <person name="Secka A."/>
            <person name="Antonio M."/>
            <person name="Oren A."/>
            <person name="Chaudhuri R.R."/>
            <person name="La Ragione R."/>
            <person name="Hildebrand F."/>
            <person name="Pallen M.J."/>
        </authorList>
    </citation>
    <scope>NUCLEOTIDE SEQUENCE</scope>
    <source>
        <strain evidence="2">CHK190-19873</strain>
    </source>
</reference>